<keyword evidence="1" id="KW-0812">Transmembrane</keyword>
<dbReference type="PROSITE" id="PS51257">
    <property type="entry name" value="PROKAR_LIPOPROTEIN"/>
    <property type="match status" value="1"/>
</dbReference>
<dbReference type="Proteomes" id="UP000484885">
    <property type="component" value="Unassembled WGS sequence"/>
</dbReference>
<dbReference type="AlphaFoldDB" id="A0A845V2E1"/>
<reference evidence="2 3" key="1">
    <citation type="submission" date="2020-02" db="EMBL/GenBank/DDBJ databases">
        <authorList>
            <person name="Zhang X.-Y."/>
        </authorList>
    </citation>
    <scope>NUCLEOTIDE SEQUENCE [LARGE SCALE GENOMIC DNA]</scope>
    <source>
        <strain evidence="2 3">C33</strain>
    </source>
</reference>
<keyword evidence="3" id="KW-1185">Reference proteome</keyword>
<comment type="caution">
    <text evidence="2">The sequence shown here is derived from an EMBL/GenBank/DDBJ whole genome shotgun (WGS) entry which is preliminary data.</text>
</comment>
<evidence type="ECO:0000313" key="2">
    <source>
        <dbReference type="EMBL" id="NDY94175.1"/>
    </source>
</evidence>
<accession>A0A845V2E1</accession>
<feature type="transmembrane region" description="Helical" evidence="1">
    <location>
        <begin position="6"/>
        <end position="32"/>
    </location>
</feature>
<proteinExistence type="predicted"/>
<dbReference type="Pfam" id="PF03334">
    <property type="entry name" value="PhaG_MnhG_YufB"/>
    <property type="match status" value="1"/>
</dbReference>
<dbReference type="PANTHER" id="PTHR34703">
    <property type="entry name" value="ANTIPORTER SUBUNIT MNHG2-RELATED"/>
    <property type="match status" value="1"/>
</dbReference>
<gene>
    <name evidence="2" type="ORF">G3I74_00305</name>
</gene>
<evidence type="ECO:0000256" key="1">
    <source>
        <dbReference type="SAM" id="Phobius"/>
    </source>
</evidence>
<protein>
    <submittedName>
        <fullName evidence="2">Monovalent cation/H(+) antiporter subunit G</fullName>
    </submittedName>
</protein>
<dbReference type="InterPro" id="IPR005133">
    <property type="entry name" value="PhaG_MnhG_YufB"/>
</dbReference>
<keyword evidence="1" id="KW-0472">Membrane</keyword>
<dbReference type="PANTHER" id="PTHR34703:SF1">
    <property type="entry name" value="ANTIPORTER SUBUNIT MNHG2-RELATED"/>
    <property type="match status" value="1"/>
</dbReference>
<dbReference type="EMBL" id="JAAGSC010000023">
    <property type="protein sequence ID" value="NDY94175.1"/>
    <property type="molecule type" value="Genomic_DNA"/>
</dbReference>
<organism evidence="2 3">
    <name type="scientific">Wenzhouxiangella limi</name>
    <dbReference type="NCBI Taxonomy" id="2707351"/>
    <lineage>
        <taxon>Bacteria</taxon>
        <taxon>Pseudomonadati</taxon>
        <taxon>Pseudomonadota</taxon>
        <taxon>Gammaproteobacteria</taxon>
        <taxon>Chromatiales</taxon>
        <taxon>Wenzhouxiangellaceae</taxon>
        <taxon>Wenzhouxiangella</taxon>
    </lineage>
</organism>
<dbReference type="GO" id="GO:0015385">
    <property type="term" value="F:sodium:proton antiporter activity"/>
    <property type="evidence" value="ECO:0007669"/>
    <property type="project" value="TreeGrafter"/>
</dbReference>
<name>A0A845V2E1_9GAMM</name>
<dbReference type="NCBIfam" id="TIGR01300">
    <property type="entry name" value="CPA3_mnhG_phaG"/>
    <property type="match status" value="1"/>
</dbReference>
<keyword evidence="1" id="KW-1133">Transmembrane helix</keyword>
<sequence length="111" mass="11463">MRAVTGLALTAVAGLLIVAGCGFFLAGTIGLLRLPDFYCRLHATTKCDPIGAVLILTGAALLSGPEISTIRILALIALIVITSPTAGHALARAGWHAGHVPWTREPGNEPE</sequence>
<evidence type="ECO:0000313" key="3">
    <source>
        <dbReference type="Proteomes" id="UP000484885"/>
    </source>
</evidence>